<dbReference type="HOGENOM" id="CLU_101326_2_0_9"/>
<dbReference type="CDD" id="cd10912">
    <property type="entry name" value="PIN_YacP-like"/>
    <property type="match status" value="1"/>
</dbReference>
<protein>
    <submittedName>
        <fullName evidence="1">DNA-binding protein</fullName>
    </submittedName>
</protein>
<dbReference type="AlphaFoldDB" id="A0A075SJ41"/>
<evidence type="ECO:0000313" key="1">
    <source>
        <dbReference type="EMBL" id="AIG44294.1"/>
    </source>
</evidence>
<reference evidence="1 2" key="1">
    <citation type="journal article" date="2014" name="Genome Announc.">
        <title>Whole-Genome Sequence of Streptococcus suis Serotype 4 Reference Strain 6407.</title>
        <authorList>
            <person name="Wang K."/>
            <person name="Chen J."/>
            <person name="Yao H."/>
            <person name="Lu C."/>
        </authorList>
    </citation>
    <scope>NUCLEOTIDE SEQUENCE [LARGE SCALE GENOMIC DNA]</scope>
    <source>
        <strain evidence="1">6407</strain>
    </source>
</reference>
<dbReference type="PANTHER" id="PTHR34547">
    <property type="entry name" value="YACP-LIKE NYN DOMAIN PROTEIN"/>
    <property type="match status" value="1"/>
</dbReference>
<dbReference type="EMBL" id="CP008921">
    <property type="protein sequence ID" value="AIG44294.1"/>
    <property type="molecule type" value="Genomic_DNA"/>
</dbReference>
<dbReference type="InterPro" id="IPR010298">
    <property type="entry name" value="YacP-like"/>
</dbReference>
<dbReference type="PANTHER" id="PTHR34547:SF1">
    <property type="entry name" value="YACP-LIKE NYN DOMAIN PROTEIN"/>
    <property type="match status" value="1"/>
</dbReference>
<evidence type="ECO:0000313" key="2">
    <source>
        <dbReference type="Proteomes" id="UP000028185"/>
    </source>
</evidence>
<sequence length="173" mass="20168">MKEKVLIVDGYNMIAFWQATKQDFKKGDLDAARTTLLRTLSHYAAFEQIEVICVFDANHVPGLRQQYDEFKVSVIFTEEEETADSYIERLSAELNSDRRKQVSVATSDLNEQWVVFSQGALRVSARELEERTKVIKKDLDKFVDQVELYTPRLNPWSDGNFQSLKEMMEEMKE</sequence>
<keyword evidence="1" id="KW-0238">DNA-binding</keyword>
<proteinExistence type="predicted"/>
<dbReference type="RefSeq" id="WP_024381071.1">
    <property type="nucleotide sequence ID" value="NZ_ALLE01000008.1"/>
</dbReference>
<accession>A0A075SJ41</accession>
<gene>
    <name evidence="1" type="ORF">ID09_09765</name>
</gene>
<dbReference type="Proteomes" id="UP000028185">
    <property type="component" value="Chromosome"/>
</dbReference>
<dbReference type="Pfam" id="PF05991">
    <property type="entry name" value="NYN_YacP"/>
    <property type="match status" value="1"/>
</dbReference>
<dbReference type="GO" id="GO:0003677">
    <property type="term" value="F:DNA binding"/>
    <property type="evidence" value="ECO:0007669"/>
    <property type="project" value="UniProtKB-KW"/>
</dbReference>
<dbReference type="PATRIC" id="fig|1214179.4.peg.1940"/>
<organism evidence="1 2">
    <name type="scientific">Streptococcus suis 6407</name>
    <dbReference type="NCBI Taxonomy" id="1214179"/>
    <lineage>
        <taxon>Bacteria</taxon>
        <taxon>Bacillati</taxon>
        <taxon>Bacillota</taxon>
        <taxon>Bacilli</taxon>
        <taxon>Lactobacillales</taxon>
        <taxon>Streptococcaceae</taxon>
        <taxon>Streptococcus</taxon>
    </lineage>
</organism>
<name>A0A075SJ41_STRSU</name>